<sequence length="70" mass="8101">MASNGFSIPKRDNEQGMRVNDEQFKGNYPMIGHPMWIGINQPFFSSGFYESSRPFWRISGTRCYGSRALF</sequence>
<dbReference type="HOGENOM" id="CLU_2760377_0_0_1"/>
<organism evidence="2 3">
    <name type="scientific">Daphnia pulex</name>
    <name type="common">Water flea</name>
    <dbReference type="NCBI Taxonomy" id="6669"/>
    <lineage>
        <taxon>Eukaryota</taxon>
        <taxon>Metazoa</taxon>
        <taxon>Ecdysozoa</taxon>
        <taxon>Arthropoda</taxon>
        <taxon>Crustacea</taxon>
        <taxon>Branchiopoda</taxon>
        <taxon>Diplostraca</taxon>
        <taxon>Cladocera</taxon>
        <taxon>Anomopoda</taxon>
        <taxon>Daphniidae</taxon>
        <taxon>Daphnia</taxon>
    </lineage>
</organism>
<feature type="region of interest" description="Disordered" evidence="1">
    <location>
        <begin position="1"/>
        <end position="21"/>
    </location>
</feature>
<reference evidence="2 3" key="1">
    <citation type="journal article" date="2011" name="Science">
        <title>The ecoresponsive genome of Daphnia pulex.</title>
        <authorList>
            <person name="Colbourne J.K."/>
            <person name="Pfrender M.E."/>
            <person name="Gilbert D."/>
            <person name="Thomas W.K."/>
            <person name="Tucker A."/>
            <person name="Oakley T.H."/>
            <person name="Tokishita S."/>
            <person name="Aerts A."/>
            <person name="Arnold G.J."/>
            <person name="Basu M.K."/>
            <person name="Bauer D.J."/>
            <person name="Caceres C.E."/>
            <person name="Carmel L."/>
            <person name="Casola C."/>
            <person name="Choi J.H."/>
            <person name="Detter J.C."/>
            <person name="Dong Q."/>
            <person name="Dusheyko S."/>
            <person name="Eads B.D."/>
            <person name="Frohlich T."/>
            <person name="Geiler-Samerotte K.A."/>
            <person name="Gerlach D."/>
            <person name="Hatcher P."/>
            <person name="Jogdeo S."/>
            <person name="Krijgsveld J."/>
            <person name="Kriventseva E.V."/>
            <person name="Kultz D."/>
            <person name="Laforsch C."/>
            <person name="Lindquist E."/>
            <person name="Lopez J."/>
            <person name="Manak J.R."/>
            <person name="Muller J."/>
            <person name="Pangilinan J."/>
            <person name="Patwardhan R.P."/>
            <person name="Pitluck S."/>
            <person name="Pritham E.J."/>
            <person name="Rechtsteiner A."/>
            <person name="Rho M."/>
            <person name="Rogozin I.B."/>
            <person name="Sakarya O."/>
            <person name="Salamov A."/>
            <person name="Schaack S."/>
            <person name="Shapiro H."/>
            <person name="Shiga Y."/>
            <person name="Skalitzky C."/>
            <person name="Smith Z."/>
            <person name="Souvorov A."/>
            <person name="Sung W."/>
            <person name="Tang Z."/>
            <person name="Tsuchiya D."/>
            <person name="Tu H."/>
            <person name="Vos H."/>
            <person name="Wang M."/>
            <person name="Wolf Y.I."/>
            <person name="Yamagata H."/>
            <person name="Yamada T."/>
            <person name="Ye Y."/>
            <person name="Shaw J.R."/>
            <person name="Andrews J."/>
            <person name="Crease T.J."/>
            <person name="Tang H."/>
            <person name="Lucas S.M."/>
            <person name="Robertson H.M."/>
            <person name="Bork P."/>
            <person name="Koonin E.V."/>
            <person name="Zdobnov E.M."/>
            <person name="Grigoriev I.V."/>
            <person name="Lynch M."/>
            <person name="Boore J.L."/>
        </authorList>
    </citation>
    <scope>NUCLEOTIDE SEQUENCE [LARGE SCALE GENOMIC DNA]</scope>
</reference>
<dbReference type="InParanoid" id="E9GJN5"/>
<evidence type="ECO:0000256" key="1">
    <source>
        <dbReference type="SAM" id="MobiDB-lite"/>
    </source>
</evidence>
<dbReference type="KEGG" id="dpx:DAPPUDRAFT_318779"/>
<dbReference type="EMBL" id="GL732548">
    <property type="protein sequence ID" value="EFX80287.1"/>
    <property type="molecule type" value="Genomic_DNA"/>
</dbReference>
<protein>
    <submittedName>
        <fullName evidence="2">Uncharacterized protein</fullName>
    </submittedName>
</protein>
<keyword evidence="3" id="KW-1185">Reference proteome</keyword>
<proteinExistence type="predicted"/>
<dbReference type="Proteomes" id="UP000000305">
    <property type="component" value="Unassembled WGS sequence"/>
</dbReference>
<feature type="compositionally biased region" description="Basic and acidic residues" evidence="1">
    <location>
        <begin position="9"/>
        <end position="21"/>
    </location>
</feature>
<name>E9GJN5_DAPPU</name>
<evidence type="ECO:0000313" key="3">
    <source>
        <dbReference type="Proteomes" id="UP000000305"/>
    </source>
</evidence>
<gene>
    <name evidence="2" type="ORF">DAPPUDRAFT_318779</name>
</gene>
<evidence type="ECO:0000313" key="2">
    <source>
        <dbReference type="EMBL" id="EFX80287.1"/>
    </source>
</evidence>
<accession>E9GJN5</accession>
<dbReference type="AlphaFoldDB" id="E9GJN5"/>